<dbReference type="GO" id="GO:0005829">
    <property type="term" value="C:cytosol"/>
    <property type="evidence" value="ECO:0007669"/>
    <property type="project" value="TreeGrafter"/>
</dbReference>
<reference evidence="2 3" key="1">
    <citation type="journal article" date="2018" name="Sci. Rep.">
        <title>Comparative analysis of the Pocillopora damicornis genome highlights role of immune system in coral evolution.</title>
        <authorList>
            <person name="Cunning R."/>
            <person name="Bay R.A."/>
            <person name="Gillette P."/>
            <person name="Baker A.C."/>
            <person name="Traylor-Knowles N."/>
        </authorList>
    </citation>
    <scope>NUCLEOTIDE SEQUENCE [LARGE SCALE GENOMIC DNA]</scope>
    <source>
        <strain evidence="2">RSMAS</strain>
        <tissue evidence="2">Whole animal</tissue>
    </source>
</reference>
<feature type="region of interest" description="Disordered" evidence="1">
    <location>
        <begin position="234"/>
        <end position="298"/>
    </location>
</feature>
<dbReference type="OrthoDB" id="10057631at2759"/>
<evidence type="ECO:0000256" key="1">
    <source>
        <dbReference type="SAM" id="MobiDB-lite"/>
    </source>
</evidence>
<organism evidence="2 3">
    <name type="scientific">Pocillopora damicornis</name>
    <name type="common">Cauliflower coral</name>
    <name type="synonym">Millepora damicornis</name>
    <dbReference type="NCBI Taxonomy" id="46731"/>
    <lineage>
        <taxon>Eukaryota</taxon>
        <taxon>Metazoa</taxon>
        <taxon>Cnidaria</taxon>
        <taxon>Anthozoa</taxon>
        <taxon>Hexacorallia</taxon>
        <taxon>Scleractinia</taxon>
        <taxon>Astrocoeniina</taxon>
        <taxon>Pocilloporidae</taxon>
        <taxon>Pocillopora</taxon>
    </lineage>
</organism>
<dbReference type="GO" id="GO:0097731">
    <property type="term" value="C:9+0 non-motile cilium"/>
    <property type="evidence" value="ECO:0007669"/>
    <property type="project" value="TreeGrafter"/>
</dbReference>
<gene>
    <name evidence="2" type="ORF">pdam_00002974</name>
</gene>
<dbReference type="GO" id="GO:0007283">
    <property type="term" value="P:spermatogenesis"/>
    <property type="evidence" value="ECO:0007669"/>
    <property type="project" value="TreeGrafter"/>
</dbReference>
<dbReference type="InterPro" id="IPR040028">
    <property type="entry name" value="IFTAP"/>
</dbReference>
<feature type="compositionally biased region" description="Polar residues" evidence="1">
    <location>
        <begin position="82"/>
        <end position="98"/>
    </location>
</feature>
<dbReference type="STRING" id="46731.A0A3M6U818"/>
<dbReference type="GO" id="GO:0120160">
    <property type="term" value="F:intraciliary transport particle A binding"/>
    <property type="evidence" value="ECO:0007669"/>
    <property type="project" value="TreeGrafter"/>
</dbReference>
<dbReference type="PANTHER" id="PTHR35543:SF1">
    <property type="entry name" value="INTRAFLAGELLAR TRANSPORT-ASSOCIATED PROTEIN"/>
    <property type="match status" value="1"/>
</dbReference>
<protein>
    <submittedName>
        <fullName evidence="2">Uncharacterized protein</fullName>
    </submittedName>
</protein>
<dbReference type="Proteomes" id="UP000275408">
    <property type="component" value="Unassembled WGS sequence"/>
</dbReference>
<dbReference type="EMBL" id="RCHS01002083">
    <property type="protein sequence ID" value="RMX49608.1"/>
    <property type="molecule type" value="Genomic_DNA"/>
</dbReference>
<accession>A0A3M6U818</accession>
<name>A0A3M6U818_POCDA</name>
<feature type="region of interest" description="Disordered" evidence="1">
    <location>
        <begin position="82"/>
        <end position="105"/>
    </location>
</feature>
<dbReference type="GO" id="GO:0007340">
    <property type="term" value="P:acrosome reaction"/>
    <property type="evidence" value="ECO:0007669"/>
    <property type="project" value="TreeGrafter"/>
</dbReference>
<evidence type="ECO:0000313" key="2">
    <source>
        <dbReference type="EMBL" id="RMX49608.1"/>
    </source>
</evidence>
<feature type="compositionally biased region" description="Polar residues" evidence="1">
    <location>
        <begin position="252"/>
        <end position="271"/>
    </location>
</feature>
<feature type="compositionally biased region" description="Basic and acidic residues" evidence="1">
    <location>
        <begin position="272"/>
        <end position="283"/>
    </location>
</feature>
<comment type="caution">
    <text evidence="2">The sequence shown here is derived from an EMBL/GenBank/DDBJ whole genome shotgun (WGS) entry which is preliminary data.</text>
</comment>
<sequence>MFSISVLGYTDPSAQSPFGSLETEKTIMAKGEGVVKSDESSPDLDQYAKEALDEIFGKEEQSYDEFVQSFMFLNKDDISGSKIGSSQGNTHDLQNGASGHNKMAKRNVDDHNSMETKGQWTESDSIPEEVLGPGSTSVPFLMRTPESSGGKILQVDNFVECEDEESEDEESISNVDSVLEDGIFTSGYSPSAVTSSNSLKHVEDTNSAARDMPANVDLGIEATKEIYYLPGDASVLPGEVDDSKMNEEQDNTSDGIVSPKITQLQISTRINNCDRKNDQRSPSEEVEDTDEVQPFTLDTDFDYDNVTLTPKFSFPPKQIP</sequence>
<evidence type="ECO:0000313" key="3">
    <source>
        <dbReference type="Proteomes" id="UP000275408"/>
    </source>
</evidence>
<dbReference type="PANTHER" id="PTHR35543">
    <property type="entry name" value="PROTEIN C11ORF74"/>
    <property type="match status" value="1"/>
</dbReference>
<dbReference type="AlphaFoldDB" id="A0A3M6U818"/>
<proteinExistence type="predicted"/>
<dbReference type="Pfam" id="PF17722">
    <property type="entry name" value="IFTAP"/>
    <property type="match status" value="2"/>
</dbReference>
<keyword evidence="3" id="KW-1185">Reference proteome</keyword>